<gene>
    <name evidence="2" type="ORF">BCY86_04495</name>
</gene>
<proteinExistence type="predicted"/>
<reference evidence="2 3" key="1">
    <citation type="submission" date="2016-08" db="EMBL/GenBank/DDBJ databases">
        <title>Identification and validation of antigenic proteins from Pajaroellobacter abortibovis using de-novo genome sequence assembly and reverse vaccinology.</title>
        <authorList>
            <person name="Welly B.T."/>
            <person name="Miller M.R."/>
            <person name="Stott J.L."/>
            <person name="Blanchard M.T."/>
            <person name="Islas-Trejo A.D."/>
            <person name="O'Rourke S.M."/>
            <person name="Young A.E."/>
            <person name="Medrano J.F."/>
            <person name="Van Eenennaam A.L."/>
        </authorList>
    </citation>
    <scope>NUCLEOTIDE SEQUENCE [LARGE SCALE GENOMIC DNA]</scope>
    <source>
        <strain evidence="2 3">BTF92-0548A/99-0131</strain>
    </source>
</reference>
<dbReference type="EMBL" id="CP016908">
    <property type="protein sequence ID" value="APS00886.1"/>
    <property type="molecule type" value="Genomic_DNA"/>
</dbReference>
<sequence length="191" mass="21794">MKSLTSLFFWSNPQIRRWVLIIGWSLASLLIVGLPLGLVLSIHRTETYNKEMRTTLQSIVNARPKIYEQNLKNELVQKRYQTPAPPLAGFLEQVASTQKIQLSDSFDHSPVPIGKYYTERYTLVHLKRVRMGSLARFFETIENSGSPIVLSKLNIKKRTGEHDSYDVEVGVSAFDRVEQKKESSLKASKSP</sequence>
<accession>A0A1L6MZD3</accession>
<name>A0A1L6MZD3_9BACT</name>
<dbReference type="STRING" id="1882918.BCY86_04495"/>
<evidence type="ECO:0000313" key="2">
    <source>
        <dbReference type="EMBL" id="APS00886.1"/>
    </source>
</evidence>
<keyword evidence="1" id="KW-1133">Transmembrane helix</keyword>
<dbReference type="Proteomes" id="UP000185544">
    <property type="component" value="Chromosome"/>
</dbReference>
<evidence type="ECO:0000313" key="3">
    <source>
        <dbReference type="Proteomes" id="UP000185544"/>
    </source>
</evidence>
<organism evidence="2 3">
    <name type="scientific">Pajaroellobacter abortibovis</name>
    <dbReference type="NCBI Taxonomy" id="1882918"/>
    <lineage>
        <taxon>Bacteria</taxon>
        <taxon>Pseudomonadati</taxon>
        <taxon>Myxococcota</taxon>
        <taxon>Polyangia</taxon>
        <taxon>Polyangiales</taxon>
        <taxon>Polyangiaceae</taxon>
    </lineage>
</organism>
<protein>
    <submittedName>
        <fullName evidence="2">Uncharacterized protein</fullName>
    </submittedName>
</protein>
<keyword evidence="1" id="KW-0812">Transmembrane</keyword>
<keyword evidence="1" id="KW-0472">Membrane</keyword>
<evidence type="ECO:0000256" key="1">
    <source>
        <dbReference type="SAM" id="Phobius"/>
    </source>
</evidence>
<dbReference type="OrthoDB" id="5510625at2"/>
<feature type="transmembrane region" description="Helical" evidence="1">
    <location>
        <begin position="20"/>
        <end position="43"/>
    </location>
</feature>
<dbReference type="KEGG" id="pabo:BCY86_04495"/>
<keyword evidence="3" id="KW-1185">Reference proteome</keyword>
<dbReference type="RefSeq" id="WP_075277579.1">
    <property type="nucleotide sequence ID" value="NZ_CP016908.1"/>
</dbReference>
<dbReference type="AlphaFoldDB" id="A0A1L6MZD3"/>